<dbReference type="Gene3D" id="2.60.40.790">
    <property type="match status" value="1"/>
</dbReference>
<dbReference type="InterPro" id="IPR002068">
    <property type="entry name" value="A-crystallin/Hsp20_dom"/>
</dbReference>
<name>A0A7C9CMT0_OPUST</name>
<dbReference type="PANTHER" id="PTHR46733">
    <property type="entry name" value="26.5 KDA HEAT SHOCK PROTEIN, MITOCHONDRIAL"/>
    <property type="match status" value="1"/>
</dbReference>
<comment type="similarity">
    <text evidence="2 3">Belongs to the small heat shock protein (HSP20) family.</text>
</comment>
<dbReference type="EMBL" id="GISG01033778">
    <property type="protein sequence ID" value="MBA4621366.1"/>
    <property type="molecule type" value="Transcribed_RNA"/>
</dbReference>
<protein>
    <recommendedName>
        <fullName evidence="4">SHSP domain-containing protein</fullName>
    </recommendedName>
</protein>
<evidence type="ECO:0000256" key="2">
    <source>
        <dbReference type="PROSITE-ProRule" id="PRU00285"/>
    </source>
</evidence>
<dbReference type="Pfam" id="PF00011">
    <property type="entry name" value="HSP20"/>
    <property type="match status" value="1"/>
</dbReference>
<reference evidence="5" key="1">
    <citation type="journal article" date="2013" name="J. Plant Res.">
        <title>Effect of fungi and light on seed germination of three Opuntia species from semiarid lands of central Mexico.</title>
        <authorList>
            <person name="Delgado-Sanchez P."/>
            <person name="Jimenez-Bremont J.F."/>
            <person name="Guerrero-Gonzalez Mde L."/>
            <person name="Flores J."/>
        </authorList>
    </citation>
    <scope>NUCLEOTIDE SEQUENCE</scope>
    <source>
        <tissue evidence="5">Cladode</tissue>
    </source>
</reference>
<reference evidence="5" key="2">
    <citation type="submission" date="2020-07" db="EMBL/GenBank/DDBJ databases">
        <authorList>
            <person name="Vera ALvarez R."/>
            <person name="Arias-Moreno D.M."/>
            <person name="Jimenez-Jacinto V."/>
            <person name="Jimenez-Bremont J.F."/>
            <person name="Swaminathan K."/>
            <person name="Moose S.P."/>
            <person name="Guerrero-Gonzalez M.L."/>
            <person name="Marino-Ramirez L."/>
            <person name="Landsman D."/>
            <person name="Rodriguez-Kessler M."/>
            <person name="Delgado-Sanchez P."/>
        </authorList>
    </citation>
    <scope>NUCLEOTIDE SEQUENCE</scope>
    <source>
        <tissue evidence="5">Cladode</tissue>
    </source>
</reference>
<evidence type="ECO:0000256" key="3">
    <source>
        <dbReference type="RuleBase" id="RU003616"/>
    </source>
</evidence>
<dbReference type="AlphaFoldDB" id="A0A7C9CMT0"/>
<sequence>MASKALTCSAASSVMPIKASLSPASLASVPRSVFFRPTPKTSSSASKRSLVVRAQQYGGEPYGTRPQPQQYGGEQLGTTNQGAVHTPWHTTEDEKEIKMRIDMPGMSPEDLDVKVEGNTLAIKDLGRQIFSPYNTTIQLPPDCIKEQVQAVLKNGVLHVSVPKRFPPTVVHIPVRTSY</sequence>
<dbReference type="InterPro" id="IPR008978">
    <property type="entry name" value="HSP20-like_chaperone"/>
</dbReference>
<dbReference type="SUPFAM" id="SSF49764">
    <property type="entry name" value="HSP20-like chaperones"/>
    <property type="match status" value="1"/>
</dbReference>
<dbReference type="CDD" id="cd06464">
    <property type="entry name" value="ACD_sHsps-like"/>
    <property type="match status" value="1"/>
</dbReference>
<evidence type="ECO:0000256" key="1">
    <source>
        <dbReference type="ARBA" id="ARBA00023016"/>
    </source>
</evidence>
<dbReference type="PROSITE" id="PS01031">
    <property type="entry name" value="SHSP"/>
    <property type="match status" value="1"/>
</dbReference>
<dbReference type="PANTHER" id="PTHR46733:SF4">
    <property type="entry name" value="HEAT SHOCK PROTEIN 21, CHLOROPLASTIC"/>
    <property type="match status" value="1"/>
</dbReference>
<evidence type="ECO:0000313" key="5">
    <source>
        <dbReference type="EMBL" id="MBA4621366.1"/>
    </source>
</evidence>
<organism evidence="5">
    <name type="scientific">Opuntia streptacantha</name>
    <name type="common">Prickly pear cactus</name>
    <name type="synonym">Opuntia cardona</name>
    <dbReference type="NCBI Taxonomy" id="393608"/>
    <lineage>
        <taxon>Eukaryota</taxon>
        <taxon>Viridiplantae</taxon>
        <taxon>Streptophyta</taxon>
        <taxon>Embryophyta</taxon>
        <taxon>Tracheophyta</taxon>
        <taxon>Spermatophyta</taxon>
        <taxon>Magnoliopsida</taxon>
        <taxon>eudicotyledons</taxon>
        <taxon>Gunneridae</taxon>
        <taxon>Pentapetalae</taxon>
        <taxon>Caryophyllales</taxon>
        <taxon>Cactineae</taxon>
        <taxon>Cactaceae</taxon>
        <taxon>Opuntioideae</taxon>
        <taxon>Opuntia</taxon>
    </lineage>
</organism>
<dbReference type="InterPro" id="IPR044587">
    <property type="entry name" value="HSP21-like"/>
</dbReference>
<proteinExistence type="inferred from homology"/>
<dbReference type="GO" id="GO:0009408">
    <property type="term" value="P:response to heat"/>
    <property type="evidence" value="ECO:0007669"/>
    <property type="project" value="InterPro"/>
</dbReference>
<accession>A0A7C9CMT0</accession>
<evidence type="ECO:0000259" key="4">
    <source>
        <dbReference type="PROSITE" id="PS01031"/>
    </source>
</evidence>
<feature type="domain" description="SHSP" evidence="4">
    <location>
        <begin position="79"/>
        <end position="177"/>
    </location>
</feature>
<keyword evidence="1" id="KW-0346">Stress response</keyword>